<keyword evidence="2" id="KW-1185">Reference proteome</keyword>
<sequence>MAEALKRTFAFGRSVTRARVVGARRRWRGAPDVPDARRVRMSRAAHRMADADPARRAVSAMRCPAASFSIGSRA</sequence>
<protein>
    <submittedName>
        <fullName evidence="1">Uncharacterized protein</fullName>
    </submittedName>
</protein>
<reference evidence="1 2" key="1">
    <citation type="submission" date="2014-06" db="EMBL/GenBank/DDBJ databases">
        <authorList>
            <person name="Bishop-Lilly K.A."/>
            <person name="Broomall S.M."/>
            <person name="Chain P.S."/>
            <person name="Chertkov O."/>
            <person name="Coyne S.R."/>
            <person name="Daligault H.E."/>
            <person name="Davenport K.W."/>
            <person name="Erkkila T."/>
            <person name="Frey K.G."/>
            <person name="Gibbons H.S."/>
            <person name="Gu W."/>
            <person name="Jaissle J."/>
            <person name="Johnson S.L."/>
            <person name="Koroleva G.I."/>
            <person name="Ladner J.T."/>
            <person name="Lo C.-C."/>
            <person name="Minogue T.D."/>
            <person name="Munk C."/>
            <person name="Palacios G.F."/>
            <person name="Redden C.L."/>
            <person name="Rosenzweig C.N."/>
            <person name="Scholz M.B."/>
            <person name="Teshima H."/>
            <person name="Xu Y."/>
        </authorList>
    </citation>
    <scope>NUCLEOTIDE SEQUENCE [LARGE SCALE GENOMIC DNA]</scope>
    <source>
        <strain evidence="1 2">EO147</strain>
    </source>
</reference>
<evidence type="ECO:0000313" key="1">
    <source>
        <dbReference type="EMBL" id="AIO69160.1"/>
    </source>
</evidence>
<evidence type="ECO:0000313" key="2">
    <source>
        <dbReference type="Proteomes" id="UP000029424"/>
    </source>
</evidence>
<name>A0AAI8BBM3_9BURK</name>
<dbReference type="KEGG" id="bok:DM82_4911"/>
<organism evidence="1 2">
    <name type="scientific">Burkholderia oklahomensis</name>
    <dbReference type="NCBI Taxonomy" id="342113"/>
    <lineage>
        <taxon>Bacteria</taxon>
        <taxon>Pseudomonadati</taxon>
        <taxon>Pseudomonadota</taxon>
        <taxon>Betaproteobacteria</taxon>
        <taxon>Burkholderiales</taxon>
        <taxon>Burkholderiaceae</taxon>
        <taxon>Burkholderia</taxon>
        <taxon>pseudomallei group</taxon>
    </lineage>
</organism>
<proteinExistence type="predicted"/>
<dbReference type="Proteomes" id="UP000029424">
    <property type="component" value="Chromosome 2"/>
</dbReference>
<gene>
    <name evidence="1" type="ORF">DM82_4911</name>
</gene>
<dbReference type="EMBL" id="CP008727">
    <property type="protein sequence ID" value="AIO69160.1"/>
    <property type="molecule type" value="Genomic_DNA"/>
</dbReference>
<dbReference type="AlphaFoldDB" id="A0AAI8BBM3"/>
<accession>A0AAI8BBM3</accession>